<organism evidence="2">
    <name type="scientific">marine sediment metagenome</name>
    <dbReference type="NCBI Taxonomy" id="412755"/>
    <lineage>
        <taxon>unclassified sequences</taxon>
        <taxon>metagenomes</taxon>
        <taxon>ecological metagenomes</taxon>
    </lineage>
</organism>
<evidence type="ECO:0000259" key="1">
    <source>
        <dbReference type="Pfam" id="PF12728"/>
    </source>
</evidence>
<dbReference type="Gene3D" id="1.10.1660.10">
    <property type="match status" value="1"/>
</dbReference>
<dbReference type="Pfam" id="PF12728">
    <property type="entry name" value="HTH_17"/>
    <property type="match status" value="1"/>
</dbReference>
<dbReference type="InterPro" id="IPR009061">
    <property type="entry name" value="DNA-bd_dom_put_sf"/>
</dbReference>
<protein>
    <recommendedName>
        <fullName evidence="1">Helix-turn-helix domain-containing protein</fullName>
    </recommendedName>
</protein>
<sequence>MAKLSEYVLAAEAARILGVSVNTVRNWATDGKIPHHRNPANGYRMFRHKDLALFLADAAKPIVVQNDRSAGAEGPVE</sequence>
<proteinExistence type="predicted"/>
<evidence type="ECO:0000313" key="2">
    <source>
        <dbReference type="EMBL" id="KKM20990.1"/>
    </source>
</evidence>
<reference evidence="2" key="1">
    <citation type="journal article" date="2015" name="Nature">
        <title>Complex archaea that bridge the gap between prokaryotes and eukaryotes.</title>
        <authorList>
            <person name="Spang A."/>
            <person name="Saw J.H."/>
            <person name="Jorgensen S.L."/>
            <person name="Zaremba-Niedzwiedzka K."/>
            <person name="Martijn J."/>
            <person name="Lind A.E."/>
            <person name="van Eijk R."/>
            <person name="Schleper C."/>
            <person name="Guy L."/>
            <person name="Ettema T.J."/>
        </authorList>
    </citation>
    <scope>NUCLEOTIDE SEQUENCE</scope>
</reference>
<dbReference type="CDD" id="cd04762">
    <property type="entry name" value="HTH_MerR-trunc"/>
    <property type="match status" value="1"/>
</dbReference>
<name>A0A0F9KZJ5_9ZZZZ</name>
<gene>
    <name evidence="2" type="ORF">LCGC14_1639930</name>
</gene>
<comment type="caution">
    <text evidence="2">The sequence shown here is derived from an EMBL/GenBank/DDBJ whole genome shotgun (WGS) entry which is preliminary data.</text>
</comment>
<accession>A0A0F9KZJ5</accession>
<dbReference type="InterPro" id="IPR041657">
    <property type="entry name" value="HTH_17"/>
</dbReference>
<feature type="domain" description="Helix-turn-helix" evidence="1">
    <location>
        <begin position="11"/>
        <end position="56"/>
    </location>
</feature>
<dbReference type="EMBL" id="LAZR01013652">
    <property type="protein sequence ID" value="KKM20990.1"/>
    <property type="molecule type" value="Genomic_DNA"/>
</dbReference>
<dbReference type="AlphaFoldDB" id="A0A0F9KZJ5"/>
<dbReference type="SUPFAM" id="SSF46955">
    <property type="entry name" value="Putative DNA-binding domain"/>
    <property type="match status" value="1"/>
</dbReference>